<dbReference type="EMBL" id="JAASQL010000001">
    <property type="protein sequence ID" value="NIJ44756.1"/>
    <property type="molecule type" value="Genomic_DNA"/>
</dbReference>
<proteinExistence type="predicted"/>
<reference evidence="1 2" key="1">
    <citation type="submission" date="2020-03" db="EMBL/GenBank/DDBJ databases">
        <title>Genomic Encyclopedia of Type Strains, Phase IV (KMG-IV): sequencing the most valuable type-strain genomes for metagenomic binning, comparative biology and taxonomic classification.</title>
        <authorList>
            <person name="Goeker M."/>
        </authorList>
    </citation>
    <scope>NUCLEOTIDE SEQUENCE [LARGE SCALE GENOMIC DNA]</scope>
    <source>
        <strain evidence="1 2">DSM 101599</strain>
    </source>
</reference>
<organism evidence="1 2">
    <name type="scientific">Wenyingzhuangia heitensis</name>
    <dbReference type="NCBI Taxonomy" id="1487859"/>
    <lineage>
        <taxon>Bacteria</taxon>
        <taxon>Pseudomonadati</taxon>
        <taxon>Bacteroidota</taxon>
        <taxon>Flavobacteriia</taxon>
        <taxon>Flavobacteriales</taxon>
        <taxon>Flavobacteriaceae</taxon>
        <taxon>Wenyingzhuangia</taxon>
    </lineage>
</organism>
<gene>
    <name evidence="1" type="ORF">FHR24_001195</name>
</gene>
<dbReference type="RefSeq" id="WP_167185356.1">
    <property type="nucleotide sequence ID" value="NZ_JAASQL010000001.1"/>
</dbReference>
<dbReference type="Proteomes" id="UP000745859">
    <property type="component" value="Unassembled WGS sequence"/>
</dbReference>
<comment type="caution">
    <text evidence="1">The sequence shown here is derived from an EMBL/GenBank/DDBJ whole genome shotgun (WGS) entry which is preliminary data.</text>
</comment>
<keyword evidence="2" id="KW-1185">Reference proteome</keyword>
<protein>
    <submittedName>
        <fullName evidence="1">Txe/YoeB family toxin of Txe-Axe toxin-antitoxin module</fullName>
    </submittedName>
</protein>
<name>A0ABX0UBB7_9FLAO</name>
<evidence type="ECO:0000313" key="2">
    <source>
        <dbReference type="Proteomes" id="UP000745859"/>
    </source>
</evidence>
<evidence type="ECO:0000313" key="1">
    <source>
        <dbReference type="EMBL" id="NIJ44756.1"/>
    </source>
</evidence>
<accession>A0ABX0UBB7</accession>
<sequence length="59" mass="7039">MITILKNYSIKVLQTKHQKLIKESIQFLKINKNTAYDRIKEAEKLATKIQYIRKFTLIS</sequence>